<accession>A0A098GBM6</accession>
<reference evidence="2" key="1">
    <citation type="submission" date="2014-09" db="EMBL/GenBank/DDBJ databases">
        <authorList>
            <person name="Gomez-Valero L."/>
        </authorList>
    </citation>
    <scope>NUCLEOTIDE SEQUENCE [LARGE SCALE GENOMIC DNA]</scope>
    <source>
        <strain evidence="2">ATCC33218</strain>
    </source>
</reference>
<evidence type="ECO:0000313" key="2">
    <source>
        <dbReference type="Proteomes" id="UP000032414"/>
    </source>
</evidence>
<proteinExistence type="predicted"/>
<dbReference type="EMBL" id="LN614830">
    <property type="protein sequence ID" value="CEG59894.1"/>
    <property type="molecule type" value="Genomic_DNA"/>
</dbReference>
<evidence type="ECO:0000313" key="1">
    <source>
        <dbReference type="EMBL" id="CEG59894.1"/>
    </source>
</evidence>
<sequence length="51" mass="5994">MFDQELFWYICENSLKNGIPTSSLLEQKSAQNVSIKWDCLLISHRQFPYNG</sequence>
<name>A0A098GBM6_LEGMI</name>
<protein>
    <submittedName>
        <fullName evidence="1">Uncharacterized protein</fullName>
    </submittedName>
</protein>
<dbReference type="KEGG" id="tmc:LMI_0549"/>
<dbReference type="HOGENOM" id="CLU_3104818_0_0_6"/>
<dbReference type="AlphaFoldDB" id="A0A098GBM6"/>
<gene>
    <name evidence="1" type="ORF">LMI_0549</name>
</gene>
<organism evidence="1 2">
    <name type="scientific">Legionella micdadei</name>
    <name type="common">Tatlockia micdadei</name>
    <dbReference type="NCBI Taxonomy" id="451"/>
    <lineage>
        <taxon>Bacteria</taxon>
        <taxon>Pseudomonadati</taxon>
        <taxon>Pseudomonadota</taxon>
        <taxon>Gammaproteobacteria</taxon>
        <taxon>Legionellales</taxon>
        <taxon>Legionellaceae</taxon>
        <taxon>Legionella</taxon>
    </lineage>
</organism>
<dbReference type="Proteomes" id="UP000032414">
    <property type="component" value="Chromosome I"/>
</dbReference>